<dbReference type="Pfam" id="PF06616">
    <property type="entry name" value="BsuBI_PstI_RE"/>
    <property type="match status" value="1"/>
</dbReference>
<reference evidence="4 5" key="1">
    <citation type="submission" date="2018-10" db="EMBL/GenBank/DDBJ databases">
        <title>Genomic Encyclopedia of Archaeal and Bacterial Type Strains, Phase II (KMG-II): from individual species to whole genera.</title>
        <authorList>
            <person name="Goeker M."/>
        </authorList>
    </citation>
    <scope>NUCLEOTIDE SEQUENCE [LARGE SCALE GENOMIC DNA]</scope>
    <source>
        <strain evidence="4 5">DSM 11927</strain>
    </source>
</reference>
<dbReference type="Gene3D" id="3.40.1350.80">
    <property type="match status" value="1"/>
</dbReference>
<keyword evidence="4" id="KW-0255">Endonuclease</keyword>
<dbReference type="Gene3D" id="1.10.10.1820">
    <property type="entry name" value="BsuBI/PstI restriction endonuclease-like"/>
    <property type="match status" value="1"/>
</dbReference>
<dbReference type="AlphaFoldDB" id="A0A495R463"/>
<dbReference type="InterPro" id="IPR041454">
    <property type="entry name" value="BsuBI/PstI_N"/>
</dbReference>
<evidence type="ECO:0000259" key="3">
    <source>
        <dbReference type="Pfam" id="PF17728"/>
    </source>
</evidence>
<evidence type="ECO:0000259" key="2">
    <source>
        <dbReference type="Pfam" id="PF06616"/>
    </source>
</evidence>
<dbReference type="GO" id="GO:0009307">
    <property type="term" value="P:DNA restriction-modification system"/>
    <property type="evidence" value="ECO:0007669"/>
    <property type="project" value="InterPro"/>
</dbReference>
<feature type="domain" description="BsuBI/PstI restriction endonuclease" evidence="2">
    <location>
        <begin position="156"/>
        <end position="250"/>
    </location>
</feature>
<dbReference type="GO" id="GO:0003677">
    <property type="term" value="F:DNA binding"/>
    <property type="evidence" value="ECO:0007669"/>
    <property type="project" value="InterPro"/>
</dbReference>
<dbReference type="InterPro" id="IPR041963">
    <property type="entry name" value="BsuBI/PstI_C_sf"/>
</dbReference>
<evidence type="ECO:0000313" key="4">
    <source>
        <dbReference type="EMBL" id="RKS82111.1"/>
    </source>
</evidence>
<evidence type="ECO:0000256" key="1">
    <source>
        <dbReference type="SAM" id="MobiDB-lite"/>
    </source>
</evidence>
<dbReference type="GO" id="GO:0000287">
    <property type="term" value="F:magnesium ion binding"/>
    <property type="evidence" value="ECO:0007669"/>
    <property type="project" value="InterPro"/>
</dbReference>
<feature type="domain" description="BsuBI/PstI restriction endonuclease HTH" evidence="3">
    <location>
        <begin position="20"/>
        <end position="130"/>
    </location>
</feature>
<proteinExistence type="predicted"/>
<dbReference type="Pfam" id="PF17728">
    <property type="entry name" value="BsuBI_PstI_RE_N"/>
    <property type="match status" value="1"/>
</dbReference>
<keyword evidence="4" id="KW-0540">Nuclease</keyword>
<accession>A0A495R463</accession>
<dbReference type="InterPro" id="IPR041962">
    <property type="entry name" value="BsuBI/PstI_N_sf"/>
</dbReference>
<gene>
    <name evidence="4" type="ORF">BDK61_1408</name>
</gene>
<feature type="region of interest" description="Disordered" evidence="1">
    <location>
        <begin position="251"/>
        <end position="274"/>
    </location>
</feature>
<name>A0A495R463_9EURY</name>
<keyword evidence="5" id="KW-1185">Reference proteome</keyword>
<dbReference type="GO" id="GO:0009036">
    <property type="term" value="F:type II site-specific deoxyribonuclease activity"/>
    <property type="evidence" value="ECO:0007669"/>
    <property type="project" value="InterPro"/>
</dbReference>
<organism evidence="4 5">
    <name type="scientific">Haloarcula quadrata</name>
    <dbReference type="NCBI Taxonomy" id="182779"/>
    <lineage>
        <taxon>Archaea</taxon>
        <taxon>Methanobacteriati</taxon>
        <taxon>Methanobacteriota</taxon>
        <taxon>Stenosarchaea group</taxon>
        <taxon>Halobacteria</taxon>
        <taxon>Halobacteriales</taxon>
        <taxon>Haloarculaceae</taxon>
        <taxon>Haloarcula</taxon>
    </lineage>
</organism>
<sequence>MSTDDDGVNFDYDLTKEQLRETLKDFGLQESDVNGTMLTVLQAITSSDYYESIELRYDDLPNYAIQTTNIISFLDNYSGENSRESIRKHALKPLRDKAGVLGYDEPAPNSPKTHYWVSQEFREHLDNAELEETISEPDPVEGEDRIVDLPYYGEDLPRAPGEHTQLIADGLRELIPNLAEKPVLVHEGLTKEERSDIEGKLLPIKFGGMEFHLSVYPDALAYDEANQVLYLLEAVTSLGPFTDNRIETLLNDLSGPEDHTNAKEHPSLAKMRTA</sequence>
<evidence type="ECO:0000313" key="5">
    <source>
        <dbReference type="Proteomes" id="UP000268233"/>
    </source>
</evidence>
<dbReference type="RefSeq" id="WP_121302805.1">
    <property type="nucleotide sequence ID" value="NZ_RBWW01000001.1"/>
</dbReference>
<comment type="caution">
    <text evidence="4">The sequence shown here is derived from an EMBL/GenBank/DDBJ whole genome shotgun (WGS) entry which is preliminary data.</text>
</comment>
<dbReference type="InterPro" id="IPR009528">
    <property type="entry name" value="Restrct_endonuc_II_BsuBI_C"/>
</dbReference>
<dbReference type="Proteomes" id="UP000268233">
    <property type="component" value="Unassembled WGS sequence"/>
</dbReference>
<protein>
    <submittedName>
        <fullName evidence="4">BsuBI/PstI restriction endonuclease</fullName>
    </submittedName>
</protein>
<feature type="compositionally biased region" description="Basic and acidic residues" evidence="1">
    <location>
        <begin position="256"/>
        <end position="267"/>
    </location>
</feature>
<dbReference type="EMBL" id="RBWW01000001">
    <property type="protein sequence ID" value="RKS82111.1"/>
    <property type="molecule type" value="Genomic_DNA"/>
</dbReference>
<keyword evidence="4" id="KW-0378">Hydrolase</keyword>